<dbReference type="Proteomes" id="UP000827892">
    <property type="component" value="Chromosome I"/>
</dbReference>
<gene>
    <name evidence="1" type="ORF">L3Y34_014520</name>
</gene>
<evidence type="ECO:0000313" key="1">
    <source>
        <dbReference type="EMBL" id="ULU10268.1"/>
    </source>
</evidence>
<name>A0AAE9DT17_CAEBR</name>
<organism evidence="1 2">
    <name type="scientific">Caenorhabditis briggsae</name>
    <dbReference type="NCBI Taxonomy" id="6238"/>
    <lineage>
        <taxon>Eukaryota</taxon>
        <taxon>Metazoa</taxon>
        <taxon>Ecdysozoa</taxon>
        <taxon>Nematoda</taxon>
        <taxon>Chromadorea</taxon>
        <taxon>Rhabditida</taxon>
        <taxon>Rhabditina</taxon>
        <taxon>Rhabditomorpha</taxon>
        <taxon>Rhabditoidea</taxon>
        <taxon>Rhabditidae</taxon>
        <taxon>Peloderinae</taxon>
        <taxon>Caenorhabditis</taxon>
    </lineage>
</organism>
<sequence>MAITVQPTSIYFQVDISCQIFTNWCVSLKVIELDTFFPNTAVVTVGPKCLDHRGTIALNTNGEIAGDGWFGNRFEFMGEVTHNCTRKGETLMFHRRLGYYPDHLKAIRRKFRVEVNEKGVNQ</sequence>
<protein>
    <submittedName>
        <fullName evidence="1">Uncharacterized protein</fullName>
    </submittedName>
</protein>
<dbReference type="InterPro" id="IPR008588">
    <property type="entry name" value="DUF870_CAE_spp"/>
</dbReference>
<evidence type="ECO:0000313" key="2">
    <source>
        <dbReference type="Proteomes" id="UP000827892"/>
    </source>
</evidence>
<accession>A0AAE9DT17</accession>
<dbReference type="EMBL" id="CP090891">
    <property type="protein sequence ID" value="ULU10268.1"/>
    <property type="molecule type" value="Genomic_DNA"/>
</dbReference>
<reference evidence="1 2" key="1">
    <citation type="submission" date="2022-05" db="EMBL/GenBank/DDBJ databases">
        <title>Chromosome-level reference genomes for two strains of Caenorhabditis briggsae: an improved platform for comparative genomics.</title>
        <authorList>
            <person name="Stevens L."/>
            <person name="Andersen E.C."/>
        </authorList>
    </citation>
    <scope>NUCLEOTIDE SEQUENCE [LARGE SCALE GENOMIC DNA]</scope>
    <source>
        <strain evidence="1">QX1410_ONT</strain>
        <tissue evidence="1">Whole-organism</tissue>
    </source>
</reference>
<dbReference type="AlphaFoldDB" id="A0AAE9DT17"/>
<proteinExistence type="predicted"/>
<dbReference type="Pfam" id="PF05912">
    <property type="entry name" value="DUF870"/>
    <property type="match status" value="1"/>
</dbReference>